<dbReference type="Pfam" id="PF08543">
    <property type="entry name" value="Phos_pyr_kin"/>
    <property type="match status" value="1"/>
</dbReference>
<evidence type="ECO:0000313" key="2">
    <source>
        <dbReference type="EMBL" id="GAH36128.1"/>
    </source>
</evidence>
<name>X1GSZ1_9ZZZZ</name>
<dbReference type="Gene3D" id="3.40.1190.20">
    <property type="match status" value="1"/>
</dbReference>
<reference evidence="2" key="1">
    <citation type="journal article" date="2014" name="Front. Microbiol.">
        <title>High frequency of phylogenetically diverse reductive dehalogenase-homologous genes in deep subseafloor sedimentary metagenomes.</title>
        <authorList>
            <person name="Kawai M."/>
            <person name="Futagami T."/>
            <person name="Toyoda A."/>
            <person name="Takaki Y."/>
            <person name="Nishi S."/>
            <person name="Hori S."/>
            <person name="Arai W."/>
            <person name="Tsubouchi T."/>
            <person name="Morono Y."/>
            <person name="Uchiyama I."/>
            <person name="Ito T."/>
            <person name="Fujiyama A."/>
            <person name="Inagaki F."/>
            <person name="Takami H."/>
        </authorList>
    </citation>
    <scope>NUCLEOTIDE SEQUENCE</scope>
    <source>
        <strain evidence="2">Expedition CK06-06</strain>
    </source>
</reference>
<comment type="caution">
    <text evidence="2">The sequence shown here is derived from an EMBL/GenBank/DDBJ whole genome shotgun (WGS) entry which is preliminary data.</text>
</comment>
<dbReference type="Gene3D" id="3.40.225.10">
    <property type="entry name" value="Class II aldolase/adducin N-terminal domain"/>
    <property type="match status" value="1"/>
</dbReference>
<dbReference type="InterPro" id="IPR036409">
    <property type="entry name" value="Aldolase_II/adducin_N_sf"/>
</dbReference>
<dbReference type="InterPro" id="IPR013749">
    <property type="entry name" value="PM/HMP-P_kinase-1"/>
</dbReference>
<dbReference type="EMBL" id="BARU01014729">
    <property type="protein sequence ID" value="GAH36128.1"/>
    <property type="molecule type" value="Genomic_DNA"/>
</dbReference>
<evidence type="ECO:0000259" key="1">
    <source>
        <dbReference type="Pfam" id="PF08543"/>
    </source>
</evidence>
<gene>
    <name evidence="2" type="ORF">S03H2_25814</name>
</gene>
<dbReference type="AlphaFoldDB" id="X1GSZ1"/>
<proteinExistence type="predicted"/>
<accession>X1GSZ1</accession>
<feature type="non-terminal residue" evidence="2">
    <location>
        <position position="140"/>
    </location>
</feature>
<dbReference type="SUPFAM" id="SSF53613">
    <property type="entry name" value="Ribokinase-like"/>
    <property type="match status" value="1"/>
</dbReference>
<feature type="non-terminal residue" evidence="2">
    <location>
        <position position="1"/>
    </location>
</feature>
<sequence length="140" mass="15946">VIIKGGHPEKNKIADIALISDFENKKKKQYFLKFLKDLKPIVQNVHGTGCVFSAALTAALAIKKDLYFAIQNAEEFFDENFENITKINDRAYIFTLNYSPEKKAVLNQVKEIYNFISSSKKFSRLIPEVRTNISVSLPKA</sequence>
<organism evidence="2">
    <name type="scientific">marine sediment metagenome</name>
    <dbReference type="NCBI Taxonomy" id="412755"/>
    <lineage>
        <taxon>unclassified sequences</taxon>
        <taxon>metagenomes</taxon>
        <taxon>ecological metagenomes</taxon>
    </lineage>
</organism>
<dbReference type="InterPro" id="IPR029056">
    <property type="entry name" value="Ribokinase-like"/>
</dbReference>
<protein>
    <recommendedName>
        <fullName evidence="1">Pyridoxamine kinase/Phosphomethylpyrimidine kinase domain-containing protein</fullName>
    </recommendedName>
</protein>
<feature type="domain" description="Pyridoxamine kinase/Phosphomethylpyrimidine kinase" evidence="1">
    <location>
        <begin position="1"/>
        <end position="89"/>
    </location>
</feature>